<feature type="region of interest" description="Disordered" evidence="2">
    <location>
        <begin position="1"/>
        <end position="24"/>
    </location>
</feature>
<dbReference type="PANTHER" id="PTHR21052">
    <property type="entry name" value="SPERMATOGENESIS ASSOCIATED 11-RELATED"/>
    <property type="match status" value="1"/>
</dbReference>
<evidence type="ECO:0000256" key="2">
    <source>
        <dbReference type="SAM" id="MobiDB-lite"/>
    </source>
</evidence>
<keyword evidence="5" id="KW-1185">Reference proteome</keyword>
<dbReference type="GO" id="GO:0006974">
    <property type="term" value="P:DNA damage response"/>
    <property type="evidence" value="ECO:0007669"/>
    <property type="project" value="InterPro"/>
</dbReference>
<gene>
    <name evidence="4" type="ORF">HS088_TW17G00197</name>
</gene>
<dbReference type="InParanoid" id="A0A7J7CFL5"/>
<accession>A0A7J7CFL5</accession>
<dbReference type="Pfam" id="PF13532">
    <property type="entry name" value="2OG-FeII_Oxy_2"/>
    <property type="match status" value="1"/>
</dbReference>
<evidence type="ECO:0000313" key="4">
    <source>
        <dbReference type="EMBL" id="KAF5732667.1"/>
    </source>
</evidence>
<evidence type="ECO:0000259" key="3">
    <source>
        <dbReference type="PROSITE" id="PS51471"/>
    </source>
</evidence>
<reference evidence="4 5" key="1">
    <citation type="journal article" date="2020" name="Nat. Commun.">
        <title>Genome of Tripterygium wilfordii and identification of cytochrome P450 involved in triptolide biosynthesis.</title>
        <authorList>
            <person name="Tu L."/>
            <person name="Su P."/>
            <person name="Zhang Z."/>
            <person name="Gao L."/>
            <person name="Wang J."/>
            <person name="Hu T."/>
            <person name="Zhou J."/>
            <person name="Zhang Y."/>
            <person name="Zhao Y."/>
            <person name="Liu Y."/>
            <person name="Song Y."/>
            <person name="Tong Y."/>
            <person name="Lu Y."/>
            <person name="Yang J."/>
            <person name="Xu C."/>
            <person name="Jia M."/>
            <person name="Peters R.J."/>
            <person name="Huang L."/>
            <person name="Gao W."/>
        </authorList>
    </citation>
    <scope>NUCLEOTIDE SEQUENCE [LARGE SCALE GENOMIC DNA]</scope>
    <source>
        <strain evidence="5">cv. XIE 37</strain>
        <tissue evidence="4">Leaf</tissue>
    </source>
</reference>
<name>A0A7J7CFL5_TRIWF</name>
<dbReference type="PANTHER" id="PTHR21052:SF0">
    <property type="entry name" value="ALPHA-KETOGLUTARATE-DEPENDENT DIOXYGENASE ALKB HOMOLOG 7, MITOCHONDRIAL"/>
    <property type="match status" value="1"/>
</dbReference>
<dbReference type="OrthoDB" id="412814at2759"/>
<dbReference type="InterPro" id="IPR005123">
    <property type="entry name" value="Oxoglu/Fe-dep_dioxygenase_dom"/>
</dbReference>
<dbReference type="GO" id="GO:0006631">
    <property type="term" value="P:fatty acid metabolic process"/>
    <property type="evidence" value="ECO:0007669"/>
    <property type="project" value="TreeGrafter"/>
</dbReference>
<comment type="similarity">
    <text evidence="1">Belongs to the alkB family.</text>
</comment>
<evidence type="ECO:0000313" key="5">
    <source>
        <dbReference type="Proteomes" id="UP000593562"/>
    </source>
</evidence>
<feature type="domain" description="Fe2OG dioxygenase" evidence="3">
    <location>
        <begin position="146"/>
        <end position="260"/>
    </location>
</feature>
<dbReference type="InterPro" id="IPR037151">
    <property type="entry name" value="AlkB-like_sf"/>
</dbReference>
<dbReference type="PROSITE" id="PS51471">
    <property type="entry name" value="FE2OG_OXY"/>
    <property type="match status" value="1"/>
</dbReference>
<comment type="caution">
    <text evidence="4">The sequence shown here is derived from an EMBL/GenBank/DDBJ whole genome shotgun (WGS) entry which is preliminary data.</text>
</comment>
<dbReference type="InterPro" id="IPR027450">
    <property type="entry name" value="AlkB-like"/>
</dbReference>
<dbReference type="Gene3D" id="2.60.120.590">
    <property type="entry name" value="Alpha-ketoglutarate-dependent dioxygenase AlkB-like"/>
    <property type="match status" value="1"/>
</dbReference>
<dbReference type="Proteomes" id="UP000593562">
    <property type="component" value="Unassembled WGS sequence"/>
</dbReference>
<dbReference type="GO" id="GO:0005759">
    <property type="term" value="C:mitochondrial matrix"/>
    <property type="evidence" value="ECO:0007669"/>
    <property type="project" value="TreeGrafter"/>
</dbReference>
<dbReference type="SUPFAM" id="SSF51197">
    <property type="entry name" value="Clavaminate synthase-like"/>
    <property type="match status" value="1"/>
</dbReference>
<dbReference type="FunCoup" id="A0A7J7CFL5">
    <property type="interactions" value="177"/>
</dbReference>
<dbReference type="InterPro" id="IPR032870">
    <property type="entry name" value="ALKBH7-like"/>
</dbReference>
<dbReference type="EMBL" id="JAAARO010000017">
    <property type="protein sequence ID" value="KAF5732667.1"/>
    <property type="molecule type" value="Genomic_DNA"/>
</dbReference>
<protein>
    <submittedName>
        <fullName evidence="4">Alkylated DNA repair protein alkB 8 isoform X1</fullName>
    </submittedName>
</protein>
<sequence>MEDQTTALREVFGESSSESEDNEQQIVADTADYGDVESPSTVCDHNLRWEGIEGVNGLWLCRDFLSPHQQSTLLSAIQAEGWFNEAPHNQAMRFGDLPAWATEICSSIREVVLFGDHISQPMDLSNFDGDKEANVLASNLLWREPLFDQLIVNVYQAGEGICAHTDLMRFEDGIAIVSLESSCVMHFSRAGEECDGQGKEKENHKEKVPVFLTPGSLVLMSGEARYLWKHEINRKPGFQVCEGQELIQKRRTSITFRKLCQVE</sequence>
<organism evidence="4 5">
    <name type="scientific">Tripterygium wilfordii</name>
    <name type="common">Thunder God vine</name>
    <dbReference type="NCBI Taxonomy" id="458696"/>
    <lineage>
        <taxon>Eukaryota</taxon>
        <taxon>Viridiplantae</taxon>
        <taxon>Streptophyta</taxon>
        <taxon>Embryophyta</taxon>
        <taxon>Tracheophyta</taxon>
        <taxon>Spermatophyta</taxon>
        <taxon>Magnoliopsida</taxon>
        <taxon>eudicotyledons</taxon>
        <taxon>Gunneridae</taxon>
        <taxon>Pentapetalae</taxon>
        <taxon>rosids</taxon>
        <taxon>fabids</taxon>
        <taxon>Celastrales</taxon>
        <taxon>Celastraceae</taxon>
        <taxon>Tripterygium</taxon>
    </lineage>
</organism>
<evidence type="ECO:0000256" key="1">
    <source>
        <dbReference type="ARBA" id="ARBA00007879"/>
    </source>
</evidence>
<dbReference type="AlphaFoldDB" id="A0A7J7CFL5"/>
<proteinExistence type="inferred from homology"/>